<gene>
    <name evidence="1" type="ORF">F7O44_18120</name>
</gene>
<comment type="caution">
    <text evidence="1">The sequence shown here is derived from an EMBL/GenBank/DDBJ whole genome shotgun (WGS) entry which is preliminary data.</text>
</comment>
<dbReference type="PANTHER" id="PTHR31793">
    <property type="entry name" value="4-HYDROXYBENZOYL-COA THIOESTERASE FAMILY MEMBER"/>
    <property type="match status" value="1"/>
</dbReference>
<dbReference type="Gene3D" id="3.10.129.10">
    <property type="entry name" value="Hotdog Thioesterase"/>
    <property type="match status" value="2"/>
</dbReference>
<dbReference type="CDD" id="cd00586">
    <property type="entry name" value="4HBT"/>
    <property type="match status" value="2"/>
</dbReference>
<dbReference type="EMBL" id="WLZY01000006">
    <property type="protein sequence ID" value="NDL58986.1"/>
    <property type="molecule type" value="Genomic_DNA"/>
</dbReference>
<dbReference type="Pfam" id="PF13279">
    <property type="entry name" value="4HBT_2"/>
    <property type="match status" value="2"/>
</dbReference>
<dbReference type="PANTHER" id="PTHR31793:SF24">
    <property type="entry name" value="LONG-CHAIN ACYL-COA THIOESTERASE FADM"/>
    <property type="match status" value="1"/>
</dbReference>
<dbReference type="AlphaFoldDB" id="A0A7K3M6T4"/>
<dbReference type="InterPro" id="IPR029069">
    <property type="entry name" value="HotDog_dom_sf"/>
</dbReference>
<sequence>MPRHITEVPLRWADMDAYRHVNNTAYLRYLQEARVDMLFVHAAQRGAPELAAGVVVNRHEIDYLAPLRFRLAPLRVETWVREVRNATFTLGYEILDADSEHRHVYARATTVLVPYHLATSSPRRVSADERAVLETYVDADGARPRAGGAARPARSEVAKTHVYSCAVRFDDLDSYGHVNNVQFAEYIQEARIDFVEHSFAGGVANHGGSVVAGQSIEYLAPVPFRIEPLQVYVWVSRIGASSFDLAYEVADEHQVFARCATMIVAYDFDAHRSRQLTPTEQAGLEPFLKVGT</sequence>
<dbReference type="SUPFAM" id="SSF54637">
    <property type="entry name" value="Thioesterase/thiol ester dehydrase-isomerase"/>
    <property type="match status" value="2"/>
</dbReference>
<evidence type="ECO:0000313" key="1">
    <source>
        <dbReference type="EMBL" id="NDL58986.1"/>
    </source>
</evidence>
<dbReference type="RefSeq" id="WP_162451684.1">
    <property type="nucleotide sequence ID" value="NZ_WLZY01000006.1"/>
</dbReference>
<dbReference type="InterPro" id="IPR050563">
    <property type="entry name" value="4-hydroxybenzoyl-CoA_TE"/>
</dbReference>
<proteinExistence type="predicted"/>
<name>A0A7K3M6T4_9ACTN</name>
<organism evidence="1 2">
    <name type="scientific">Phytoactinopolyspora mesophila</name>
    <dbReference type="NCBI Taxonomy" id="2650750"/>
    <lineage>
        <taxon>Bacteria</taxon>
        <taxon>Bacillati</taxon>
        <taxon>Actinomycetota</taxon>
        <taxon>Actinomycetes</taxon>
        <taxon>Jiangellales</taxon>
        <taxon>Jiangellaceae</taxon>
        <taxon>Phytoactinopolyspora</taxon>
    </lineage>
</organism>
<dbReference type="Proteomes" id="UP000460435">
    <property type="component" value="Unassembled WGS sequence"/>
</dbReference>
<protein>
    <submittedName>
        <fullName evidence="1">Acyl-CoA thioesterase</fullName>
    </submittedName>
</protein>
<reference evidence="1 2" key="1">
    <citation type="submission" date="2019-11" db="EMBL/GenBank/DDBJ databases">
        <authorList>
            <person name="Li X.-J."/>
            <person name="Feng X.-M."/>
        </authorList>
    </citation>
    <scope>NUCLEOTIDE SEQUENCE [LARGE SCALE GENOMIC DNA]</scope>
    <source>
        <strain evidence="1 2">XMNu-373</strain>
    </source>
</reference>
<dbReference type="GO" id="GO:0047617">
    <property type="term" value="F:fatty acyl-CoA hydrolase activity"/>
    <property type="evidence" value="ECO:0007669"/>
    <property type="project" value="TreeGrafter"/>
</dbReference>
<accession>A0A7K3M6T4</accession>
<evidence type="ECO:0000313" key="2">
    <source>
        <dbReference type="Proteomes" id="UP000460435"/>
    </source>
</evidence>
<keyword evidence="2" id="KW-1185">Reference proteome</keyword>